<name>E4YK10_OIKDI</name>
<protein>
    <submittedName>
        <fullName evidence="1">Uncharacterized protein</fullName>
    </submittedName>
</protein>
<gene>
    <name evidence="1" type="ORF">GSOID_T00028289001</name>
</gene>
<proteinExistence type="predicted"/>
<dbReference type="EMBL" id="FN654683">
    <property type="protein sequence ID" value="CBY35821.1"/>
    <property type="molecule type" value="Genomic_DNA"/>
</dbReference>
<reference evidence="1" key="1">
    <citation type="journal article" date="2010" name="Science">
        <title>Plasticity of animal genome architecture unmasked by rapid evolution of a pelagic tunicate.</title>
        <authorList>
            <person name="Denoeud F."/>
            <person name="Henriet S."/>
            <person name="Mungpakdee S."/>
            <person name="Aury J.M."/>
            <person name="Da Silva C."/>
            <person name="Brinkmann H."/>
            <person name="Mikhaleva J."/>
            <person name="Olsen L.C."/>
            <person name="Jubin C."/>
            <person name="Canestro C."/>
            <person name="Bouquet J.M."/>
            <person name="Danks G."/>
            <person name="Poulain J."/>
            <person name="Campsteijn C."/>
            <person name="Adamski M."/>
            <person name="Cross I."/>
            <person name="Yadetie F."/>
            <person name="Muffato M."/>
            <person name="Louis A."/>
            <person name="Butcher S."/>
            <person name="Tsagkogeorga G."/>
            <person name="Konrad A."/>
            <person name="Singh S."/>
            <person name="Jensen M.F."/>
            <person name="Cong E.H."/>
            <person name="Eikeseth-Otteraa H."/>
            <person name="Noel B."/>
            <person name="Anthouard V."/>
            <person name="Porcel B.M."/>
            <person name="Kachouri-Lafond R."/>
            <person name="Nishino A."/>
            <person name="Ugolini M."/>
            <person name="Chourrout P."/>
            <person name="Nishida H."/>
            <person name="Aasland R."/>
            <person name="Huzurbazar S."/>
            <person name="Westhof E."/>
            <person name="Delsuc F."/>
            <person name="Lehrach H."/>
            <person name="Reinhardt R."/>
            <person name="Weissenbach J."/>
            <person name="Roy S.W."/>
            <person name="Artiguenave F."/>
            <person name="Postlethwait J.H."/>
            <person name="Manak J.R."/>
            <person name="Thompson E.M."/>
            <person name="Jaillon O."/>
            <person name="Du Pasquier L."/>
            <person name="Boudinot P."/>
            <person name="Liberles D.A."/>
            <person name="Volff J.N."/>
            <person name="Philippe H."/>
            <person name="Lenhard B."/>
            <person name="Roest Crollius H."/>
            <person name="Wincker P."/>
            <person name="Chourrout D."/>
        </authorList>
    </citation>
    <scope>NUCLEOTIDE SEQUENCE [LARGE SCALE GENOMIC DNA]</scope>
</reference>
<accession>E4YK10</accession>
<sequence>ETNRAFLKDN</sequence>
<evidence type="ECO:0000313" key="1">
    <source>
        <dbReference type="EMBL" id="CBY35821.1"/>
    </source>
</evidence>
<feature type="non-terminal residue" evidence="1">
    <location>
        <position position="1"/>
    </location>
</feature>
<organism evidence="1">
    <name type="scientific">Oikopleura dioica</name>
    <name type="common">Tunicate</name>
    <dbReference type="NCBI Taxonomy" id="34765"/>
    <lineage>
        <taxon>Eukaryota</taxon>
        <taxon>Metazoa</taxon>
        <taxon>Chordata</taxon>
        <taxon>Tunicata</taxon>
        <taxon>Appendicularia</taxon>
        <taxon>Copelata</taxon>
        <taxon>Oikopleuridae</taxon>
        <taxon>Oikopleura</taxon>
    </lineage>
</organism>
<dbReference type="Proteomes" id="UP000011014">
    <property type="component" value="Unassembled WGS sequence"/>
</dbReference>